<gene>
    <name evidence="2" type="ORF">BDV28DRAFT_142860</name>
</gene>
<name>A0A5N6YYH9_9EURO</name>
<feature type="transmembrane region" description="Helical" evidence="1">
    <location>
        <begin position="20"/>
        <end position="42"/>
    </location>
</feature>
<dbReference type="EMBL" id="ML739411">
    <property type="protein sequence ID" value="KAE8348730.1"/>
    <property type="molecule type" value="Genomic_DNA"/>
</dbReference>
<evidence type="ECO:0000256" key="1">
    <source>
        <dbReference type="SAM" id="Phobius"/>
    </source>
</evidence>
<reference evidence="3" key="1">
    <citation type="submission" date="2019-04" db="EMBL/GenBank/DDBJ databases">
        <title>Friends and foes A comparative genomics studyof 23 Aspergillus species from section Flavi.</title>
        <authorList>
            <consortium name="DOE Joint Genome Institute"/>
            <person name="Kjaerbolling I."/>
            <person name="Vesth T."/>
            <person name="Frisvad J.C."/>
            <person name="Nybo J.L."/>
            <person name="Theobald S."/>
            <person name="Kildgaard S."/>
            <person name="Isbrandt T."/>
            <person name="Kuo A."/>
            <person name="Sato A."/>
            <person name="Lyhne E.K."/>
            <person name="Kogle M.E."/>
            <person name="Wiebenga A."/>
            <person name="Kun R.S."/>
            <person name="Lubbers R.J."/>
            <person name="Makela M.R."/>
            <person name="Barry K."/>
            <person name="Chovatia M."/>
            <person name="Clum A."/>
            <person name="Daum C."/>
            <person name="Haridas S."/>
            <person name="He G."/>
            <person name="LaButti K."/>
            <person name="Lipzen A."/>
            <person name="Mondo S."/>
            <person name="Riley R."/>
            <person name="Salamov A."/>
            <person name="Simmons B.A."/>
            <person name="Magnuson J.K."/>
            <person name="Henrissat B."/>
            <person name="Mortensen U.H."/>
            <person name="Larsen T.O."/>
            <person name="Devries R.P."/>
            <person name="Grigoriev I.V."/>
            <person name="Machida M."/>
            <person name="Baker S.E."/>
            <person name="Andersen M.R."/>
        </authorList>
    </citation>
    <scope>NUCLEOTIDE SEQUENCE [LARGE SCALE GENOMIC DNA]</scope>
    <source>
        <strain evidence="3">CBS 553.77</strain>
    </source>
</reference>
<accession>A0A5N6YYH9</accession>
<dbReference type="AlphaFoldDB" id="A0A5N6YYH9"/>
<protein>
    <submittedName>
        <fullName evidence="2">Uncharacterized protein</fullName>
    </submittedName>
</protein>
<keyword evidence="1" id="KW-1133">Transmembrane helix</keyword>
<keyword evidence="3" id="KW-1185">Reference proteome</keyword>
<dbReference type="Proteomes" id="UP000327118">
    <property type="component" value="Unassembled WGS sequence"/>
</dbReference>
<proteinExistence type="predicted"/>
<evidence type="ECO:0000313" key="3">
    <source>
        <dbReference type="Proteomes" id="UP000327118"/>
    </source>
</evidence>
<organism evidence="2 3">
    <name type="scientific">Aspergillus coremiiformis</name>
    <dbReference type="NCBI Taxonomy" id="138285"/>
    <lineage>
        <taxon>Eukaryota</taxon>
        <taxon>Fungi</taxon>
        <taxon>Dikarya</taxon>
        <taxon>Ascomycota</taxon>
        <taxon>Pezizomycotina</taxon>
        <taxon>Eurotiomycetes</taxon>
        <taxon>Eurotiomycetidae</taxon>
        <taxon>Eurotiales</taxon>
        <taxon>Aspergillaceae</taxon>
        <taxon>Aspergillus</taxon>
        <taxon>Aspergillus subgen. Circumdati</taxon>
    </lineage>
</organism>
<sequence length="91" mass="10329">MDAVRYLMGNKLFCGAFVSSAIVAMTFLLPDWLAFVGLSIAVRGWGRKGFFRFTLLTLRSTDGVENVDLLFEQTPRCPYLLCWGKSLLRME</sequence>
<keyword evidence="1" id="KW-0472">Membrane</keyword>
<evidence type="ECO:0000313" key="2">
    <source>
        <dbReference type="EMBL" id="KAE8348730.1"/>
    </source>
</evidence>
<keyword evidence="1" id="KW-0812">Transmembrane</keyword>